<evidence type="ECO:0000313" key="2">
    <source>
        <dbReference type="EMBL" id="RDX54114.1"/>
    </source>
</evidence>
<feature type="region of interest" description="Disordered" evidence="1">
    <location>
        <begin position="172"/>
        <end position="199"/>
    </location>
</feature>
<reference evidence="2 3" key="1">
    <citation type="journal article" date="2018" name="Biotechnol. Biofuels">
        <title>Integrative visual omics of the white-rot fungus Polyporus brumalis exposes the biotechnological potential of its oxidative enzymes for delignifying raw plant biomass.</title>
        <authorList>
            <person name="Miyauchi S."/>
            <person name="Rancon A."/>
            <person name="Drula E."/>
            <person name="Hage H."/>
            <person name="Chaduli D."/>
            <person name="Favel A."/>
            <person name="Grisel S."/>
            <person name="Henrissat B."/>
            <person name="Herpoel-Gimbert I."/>
            <person name="Ruiz-Duenas F.J."/>
            <person name="Chevret D."/>
            <person name="Hainaut M."/>
            <person name="Lin J."/>
            <person name="Wang M."/>
            <person name="Pangilinan J."/>
            <person name="Lipzen A."/>
            <person name="Lesage-Meessen L."/>
            <person name="Navarro D."/>
            <person name="Riley R."/>
            <person name="Grigoriev I.V."/>
            <person name="Zhou S."/>
            <person name="Raouche S."/>
            <person name="Rosso M.N."/>
        </authorList>
    </citation>
    <scope>NUCLEOTIDE SEQUENCE [LARGE SCALE GENOMIC DNA]</scope>
    <source>
        <strain evidence="2 3">BRFM 1820</strain>
    </source>
</reference>
<proteinExistence type="predicted"/>
<evidence type="ECO:0000256" key="1">
    <source>
        <dbReference type="SAM" id="MobiDB-lite"/>
    </source>
</evidence>
<dbReference type="AlphaFoldDB" id="A0A371DNL7"/>
<protein>
    <submittedName>
        <fullName evidence="2">Uncharacterized protein</fullName>
    </submittedName>
</protein>
<dbReference type="Proteomes" id="UP000256964">
    <property type="component" value="Unassembled WGS sequence"/>
</dbReference>
<sequence length="199" mass="22328">MTRPSRRSVIMHRSIVQRATLISHRCSGDLLTGRGTQLRRSSSAFRPDRLMKNVLQSLSPRFLSDMGVSGERISPLQTRSRRSPRLFQDTSHRPCANTDSCPLEPRGGGLRLNTTYPFEARTQQTLCTQYLAIQHLRTSLRSSMMRTNHRLDLGHGSCRNLRHRKSLRTATPAGFLGDAAPTGLSSRPEANFSYARGLP</sequence>
<gene>
    <name evidence="2" type="ORF">OH76DRAFT_1064533</name>
</gene>
<accession>A0A371DNL7</accession>
<name>A0A371DNL7_9APHY</name>
<evidence type="ECO:0000313" key="3">
    <source>
        <dbReference type="Proteomes" id="UP000256964"/>
    </source>
</evidence>
<dbReference type="EMBL" id="KZ857385">
    <property type="protein sequence ID" value="RDX54114.1"/>
    <property type="molecule type" value="Genomic_DNA"/>
</dbReference>
<organism evidence="2 3">
    <name type="scientific">Lentinus brumalis</name>
    <dbReference type="NCBI Taxonomy" id="2498619"/>
    <lineage>
        <taxon>Eukaryota</taxon>
        <taxon>Fungi</taxon>
        <taxon>Dikarya</taxon>
        <taxon>Basidiomycota</taxon>
        <taxon>Agaricomycotina</taxon>
        <taxon>Agaricomycetes</taxon>
        <taxon>Polyporales</taxon>
        <taxon>Polyporaceae</taxon>
        <taxon>Lentinus</taxon>
    </lineage>
</organism>
<feature type="region of interest" description="Disordered" evidence="1">
    <location>
        <begin position="73"/>
        <end position="98"/>
    </location>
</feature>
<keyword evidence="3" id="KW-1185">Reference proteome</keyword>